<dbReference type="Gene3D" id="1.20.5.340">
    <property type="match status" value="1"/>
</dbReference>
<dbReference type="NCBIfam" id="NF040662">
    <property type="entry name" value="attach_TipJ_rel"/>
    <property type="match status" value="1"/>
</dbReference>
<dbReference type="Proteomes" id="UP001378188">
    <property type="component" value="Unassembled WGS sequence"/>
</dbReference>
<feature type="coiled-coil region" evidence="1">
    <location>
        <begin position="1091"/>
        <end position="1133"/>
    </location>
</feature>
<reference evidence="4 5" key="1">
    <citation type="submission" date="2024-02" db="EMBL/GenBank/DDBJ databases">
        <title>Genome analysis and characterization of Microbaculum marinisediminis sp. nov., isolated from marine sediment.</title>
        <authorList>
            <person name="Du Z.-J."/>
            <person name="Ye Y.-Q."/>
            <person name="Zhang Z.-R."/>
            <person name="Yuan S.-M."/>
            <person name="Zhang X.-Y."/>
        </authorList>
    </citation>
    <scope>NUCLEOTIDE SEQUENCE [LARGE SCALE GENOMIC DNA]</scope>
    <source>
        <strain evidence="4 5">SDUM1044001</strain>
    </source>
</reference>
<keyword evidence="2" id="KW-0472">Membrane</keyword>
<feature type="transmembrane region" description="Helical" evidence="2">
    <location>
        <begin position="113"/>
        <end position="135"/>
    </location>
</feature>
<proteinExistence type="predicted"/>
<organism evidence="4 5">
    <name type="scientific">Microbaculum marinum</name>
    <dbReference type="NCBI Taxonomy" id="1764581"/>
    <lineage>
        <taxon>Bacteria</taxon>
        <taxon>Pseudomonadati</taxon>
        <taxon>Pseudomonadota</taxon>
        <taxon>Alphaproteobacteria</taxon>
        <taxon>Hyphomicrobiales</taxon>
        <taxon>Tepidamorphaceae</taxon>
        <taxon>Microbaculum</taxon>
    </lineage>
</organism>
<gene>
    <name evidence="4" type="ORF">V3328_07025</name>
</gene>
<protein>
    <submittedName>
        <fullName evidence="4">Host specificity factor TipJ family phage tail protein</fullName>
    </submittedName>
</protein>
<dbReference type="EMBL" id="JAZHOF010000003">
    <property type="protein sequence ID" value="MEJ8571219.1"/>
    <property type="molecule type" value="Genomic_DNA"/>
</dbReference>
<dbReference type="RefSeq" id="WP_340328922.1">
    <property type="nucleotide sequence ID" value="NZ_JAZHOF010000003.1"/>
</dbReference>
<feature type="domain" description="Tip attachment protein J" evidence="3">
    <location>
        <begin position="538"/>
        <end position="679"/>
    </location>
</feature>
<sequence>MCRAVVIDRFYEEAEREIVLDRPGMTVHEALAQVARDYPQFFTEQDPEKPLPVFPQGKRFRVPTAVIGCMDDGDIGYVRQSTWHTRTVGEGETLALVAMPRGGGSKSQAGKQVISVVALLALTIAAPYLIAGLGFSALGTTAATLTFAGRLAASALTVGGGALLSLLAPKPETPPTEDFQVYTAAAANNRISPLGVIPVWYGRNRLPPPFATRSYAEFEGNDQLLYQVLLTTCGKLEREKIEFGDTEVWNADDGYTGNIDGIEFEFIEPGGQITLFPAGVVTASEIGSGLDVQDPPDELGPFVVNAAGEDNRIDKIAVDLLFPEGLYFEGDDGSITQFGAAIKAEYREIDDDGDPVGSWKVLIGDETINGINGGKVYQNATKEPQRVTEKVAVPKGRYEVKLYATFPFQPPGENGHNKTIWSGLKGYLADFTTPDGVSLIAVKIRANEDFSQLSANEIFVTGTRMLPIYDPETQTWSEPTATRSIAWAAADLLRNTDYGAGLADTVFDLDWLAAYAPFWEGRGDTFNGVFDRAWILGDAVNAILDTGNAQTVRLGGKLGFVRDEARDLRRATFTPRNIVKGTFWHEFIFADDESPDCLWVQFINEATWQPDEVKAAIASYGSQAPVDQNAFGITDRDHAWRWGIRKAAENAYRREVIGFMTEAEGLDLARLDPVNVAHPLMGVAGAALVEEDEGVLLLDSDVVQSPTPQYFTQNLIDWTSSNAGSAGTVGTLSGAVVDDPELGGLALLKSGTGTNAIRLKNLIDAPQDGEIVELQVRWRVSGSGEGRIRARCISLDGNYGQIGSTAGDYTDLHDSSDGVITSKFYFAAAADTGISAWESAAKALRFGINVNAGAGGAQVRVQQVRTRIVWGLEDSVYLRSKTGQEWGPCLVAAIPDDFTIELDAADFSATEGVHGALGDQLPDDREEPAHLILLQDGAPPFDGLVIAARPAGKNRVEVLAVRDAPEVYTADGTETIPPYLPKPRPPKVPDRPVVLGLTAHLERTDFSIMLHAGWQPAPGAKRYVAHVSFDGEVTWERVYSGDDNRFSTVVKAQALKLRVRAIGKFRGPPAYFTIGPENVPPVEPPPGSIDIEHLDADLRKLQLQLKADAQAFLADKIQQLSEVQDRIAAAVAEALALTKNSEAKVLGYLDKSNKSARASVSTLQVVIAEANLALAAQITQVDASLTDLEGLVDANTSGLAALIGRVEITEHDIDAIFTALVSIGAEIEDLETGTSALADAVDLIEARVSQNEDALEISAMMARILNATLSQFIPNAAWTEYAVLSANATGFNGATLSTAAAGRNLRIQGNGSSGNPGVRWTLPVADRFSGNTNKAVRVVGQFRTKGDQPFLGRLRYSVDGGHGYSSSFQQFAPNPVDPGGSGVALNTYITFTFDMSGIADWTSSTITGLEFVPSSDVSADFELVSIAWGNETPALTATWFEINSAEIVQTKDNLALTASSVEGIQLALPGIEHDASAALSIVSALEGTVYANQHEIGVLGSAVTAIQGQITGLDHDTAALFTLYTALDGSVVHTDNETEVNAFLDQLLNAEITQFLSKGGFEGYNQVREFATGINGATLSAGTNDNLRMQGNGSSANPGIRWTLDGDHEFNGGQNRAVRIVGQFRSPGDQPFVGRLFYSTGGGGGHGFEAGHYVDAPNPVDPGGTDIETGKYIVLEFDCSGIADWTSSTITGLQLRPTSDVDGHFEVASVQWGNNTPAIMASWMETNSAQVRQTKDGISALATAMQGVLIQDEFGNFASAYLAFEVSGSGPDDWDSTISLVSRAGLGDSFEEAAFTLATETGVGGGVLITAESLEFRDNSGNNPTVPMYYSGGQFWFDEVNIRLLNAGNMADFATAAWASDTISSPVSVPTGFTFEVAASVDDVPHNGDSQLAEVRGMVDLHTAASGAGIAIWTIQVRKGTTVLASFEQYVYSGGTGSIRTIVMVGAVDGSPGATPDYDIRVSHQGGIAGPTSSVEGGYMIVQGWKK</sequence>
<dbReference type="InterPro" id="IPR032876">
    <property type="entry name" value="J_dom"/>
</dbReference>
<dbReference type="Pfam" id="PF13550">
    <property type="entry name" value="Phage-tail_3"/>
    <property type="match status" value="1"/>
</dbReference>
<name>A0AAW9RQJ7_9HYPH</name>
<evidence type="ECO:0000259" key="3">
    <source>
        <dbReference type="Pfam" id="PF13550"/>
    </source>
</evidence>
<keyword evidence="2" id="KW-1133">Transmembrane helix</keyword>
<evidence type="ECO:0000256" key="1">
    <source>
        <dbReference type="SAM" id="Coils"/>
    </source>
</evidence>
<keyword evidence="2" id="KW-0812">Transmembrane</keyword>
<keyword evidence="5" id="KW-1185">Reference proteome</keyword>
<accession>A0AAW9RQJ7</accession>
<evidence type="ECO:0000313" key="4">
    <source>
        <dbReference type="EMBL" id="MEJ8571219.1"/>
    </source>
</evidence>
<evidence type="ECO:0000256" key="2">
    <source>
        <dbReference type="SAM" id="Phobius"/>
    </source>
</evidence>
<keyword evidence="1" id="KW-0175">Coiled coil</keyword>
<evidence type="ECO:0000313" key="5">
    <source>
        <dbReference type="Proteomes" id="UP001378188"/>
    </source>
</evidence>
<comment type="caution">
    <text evidence="4">The sequence shown here is derived from an EMBL/GenBank/DDBJ whole genome shotgun (WGS) entry which is preliminary data.</text>
</comment>